<dbReference type="RefSeq" id="WP_144308148.1">
    <property type="nucleotide sequence ID" value="NZ_VMNK01000003.1"/>
</dbReference>
<dbReference type="InterPro" id="IPR057326">
    <property type="entry name" value="KR_dom"/>
</dbReference>
<reference evidence="4 5" key="1">
    <citation type="submission" date="2019-07" db="EMBL/GenBank/DDBJ databases">
        <title>The pathways for chlorine oxyanion respiration interact through the shared metabolite chlorate.</title>
        <authorList>
            <person name="Barnum T.P."/>
            <person name="Cheng Y."/>
            <person name="Hill K.A."/>
            <person name="Lucas L.N."/>
            <person name="Carlson H.K."/>
            <person name="Coates J.D."/>
        </authorList>
    </citation>
    <scope>NUCLEOTIDE SEQUENCE [LARGE SCALE GENOMIC DNA]</scope>
    <source>
        <strain evidence="4 5">SFB-3</strain>
    </source>
</reference>
<dbReference type="SUPFAM" id="SSF51735">
    <property type="entry name" value="NAD(P)-binding Rossmann-fold domains"/>
    <property type="match status" value="1"/>
</dbReference>
<dbReference type="InterPro" id="IPR002347">
    <property type="entry name" value="SDR_fam"/>
</dbReference>
<feature type="domain" description="Ketoreductase" evidence="3">
    <location>
        <begin position="5"/>
        <end position="190"/>
    </location>
</feature>
<accession>A0A557R0D2</accession>
<dbReference type="InterPro" id="IPR036291">
    <property type="entry name" value="NAD(P)-bd_dom_sf"/>
</dbReference>
<name>A0A557R0D2_9RHOO</name>
<dbReference type="OrthoDB" id="20590at2"/>
<dbReference type="SMART" id="SM00822">
    <property type="entry name" value="PKS_KR"/>
    <property type="match status" value="1"/>
</dbReference>
<dbReference type="GO" id="GO:0016614">
    <property type="term" value="F:oxidoreductase activity, acting on CH-OH group of donors"/>
    <property type="evidence" value="ECO:0007669"/>
    <property type="project" value="UniProtKB-ARBA"/>
</dbReference>
<comment type="similarity">
    <text evidence="1">Belongs to the short-chain dehydrogenases/reductases (SDR) family.</text>
</comment>
<sequence length="250" mass="25762">MAHDKILLVTGGSRGIGAAVVERAAIDGYRICINYQRNRAAAEAVQARVAACGGEAMIHAADVADEAAVVAMFAAIDQRFGPLTHLVNNAAVLETQMRVADMDAARLQRVLACNVIGSFLCCREAIRRMSIRHGGAGGVIVNVSSAAARLGSAGEYVDYAASKGAIDTLTTGLAKEVGPEGIRVNAVRPAFIETAMHASGGEPGRVARIAPQLPMGRGGQPAEVAATIVWLLSEAASYVCGAHVDMAGGL</sequence>
<dbReference type="Pfam" id="PF13561">
    <property type="entry name" value="adh_short_C2"/>
    <property type="match status" value="1"/>
</dbReference>
<evidence type="ECO:0000256" key="1">
    <source>
        <dbReference type="ARBA" id="ARBA00006484"/>
    </source>
</evidence>
<protein>
    <submittedName>
        <fullName evidence="4">SDR family oxidoreductase</fullName>
    </submittedName>
</protein>
<dbReference type="Gene3D" id="3.40.50.720">
    <property type="entry name" value="NAD(P)-binding Rossmann-like Domain"/>
    <property type="match status" value="1"/>
</dbReference>
<comment type="caution">
    <text evidence="4">The sequence shown here is derived from an EMBL/GenBank/DDBJ whole genome shotgun (WGS) entry which is preliminary data.</text>
</comment>
<evidence type="ECO:0000313" key="4">
    <source>
        <dbReference type="EMBL" id="TVO58613.1"/>
    </source>
</evidence>
<organism evidence="4 5">
    <name type="scientific">Denitromonas halophila</name>
    <dbReference type="NCBI Taxonomy" id="1629404"/>
    <lineage>
        <taxon>Bacteria</taxon>
        <taxon>Pseudomonadati</taxon>
        <taxon>Pseudomonadota</taxon>
        <taxon>Betaproteobacteria</taxon>
        <taxon>Rhodocyclales</taxon>
        <taxon>Zoogloeaceae</taxon>
        <taxon>Denitromonas</taxon>
    </lineage>
</organism>
<dbReference type="PRINTS" id="PR00081">
    <property type="entry name" value="GDHRDH"/>
</dbReference>
<dbReference type="InterPro" id="IPR020904">
    <property type="entry name" value="Sc_DH/Rdtase_CS"/>
</dbReference>
<dbReference type="PRINTS" id="PR00080">
    <property type="entry name" value="SDRFAMILY"/>
</dbReference>
<dbReference type="Proteomes" id="UP000319502">
    <property type="component" value="Unassembled WGS sequence"/>
</dbReference>
<dbReference type="AlphaFoldDB" id="A0A557R0D2"/>
<evidence type="ECO:0000259" key="3">
    <source>
        <dbReference type="SMART" id="SM00822"/>
    </source>
</evidence>
<gene>
    <name evidence="4" type="ORF">FHP91_02805</name>
</gene>
<dbReference type="FunFam" id="3.40.50.720:FF:000173">
    <property type="entry name" value="3-oxoacyl-[acyl-carrier protein] reductase"/>
    <property type="match status" value="1"/>
</dbReference>
<keyword evidence="2" id="KW-0560">Oxidoreductase</keyword>
<dbReference type="PROSITE" id="PS00061">
    <property type="entry name" value="ADH_SHORT"/>
    <property type="match status" value="1"/>
</dbReference>
<dbReference type="PANTHER" id="PTHR48107">
    <property type="entry name" value="NADPH-DEPENDENT ALDEHYDE REDUCTASE-LIKE PROTEIN, CHLOROPLASTIC-RELATED"/>
    <property type="match status" value="1"/>
</dbReference>
<dbReference type="EMBL" id="VMNK01000003">
    <property type="protein sequence ID" value="TVO58613.1"/>
    <property type="molecule type" value="Genomic_DNA"/>
</dbReference>
<keyword evidence="5" id="KW-1185">Reference proteome</keyword>
<proteinExistence type="inferred from homology"/>
<dbReference type="PANTHER" id="PTHR48107:SF7">
    <property type="entry name" value="RE15974P"/>
    <property type="match status" value="1"/>
</dbReference>
<evidence type="ECO:0000313" key="5">
    <source>
        <dbReference type="Proteomes" id="UP000319502"/>
    </source>
</evidence>
<evidence type="ECO:0000256" key="2">
    <source>
        <dbReference type="ARBA" id="ARBA00023002"/>
    </source>
</evidence>